<comment type="caution">
    <text evidence="1">The sequence shown here is derived from an EMBL/GenBank/DDBJ whole genome shotgun (WGS) entry which is preliminary data.</text>
</comment>
<protein>
    <submittedName>
        <fullName evidence="1">TRAP transporter substrate-binding protein</fullName>
    </submittedName>
</protein>
<dbReference type="InterPro" id="IPR011852">
    <property type="entry name" value="TRAP_TAXI"/>
</dbReference>
<dbReference type="EMBL" id="NJIH01000005">
    <property type="protein sequence ID" value="OWT60590.1"/>
    <property type="molecule type" value="Genomic_DNA"/>
</dbReference>
<keyword evidence="2" id="KW-1185">Reference proteome</keyword>
<dbReference type="PANTHER" id="PTHR42941">
    <property type="entry name" value="SLL1037 PROTEIN"/>
    <property type="match status" value="1"/>
</dbReference>
<dbReference type="NCBIfam" id="TIGR02122">
    <property type="entry name" value="TRAP_TAXI"/>
    <property type="match status" value="1"/>
</dbReference>
<accession>A0A225MKY2</accession>
<proteinExistence type="predicted"/>
<dbReference type="SUPFAM" id="SSF53850">
    <property type="entry name" value="Periplasmic binding protein-like II"/>
    <property type="match status" value="1"/>
</dbReference>
<evidence type="ECO:0000313" key="1">
    <source>
        <dbReference type="EMBL" id="OWT60590.1"/>
    </source>
</evidence>
<reference evidence="2" key="1">
    <citation type="submission" date="2017-06" db="EMBL/GenBank/DDBJ databases">
        <title>Herbaspirillum phytohormonus sp. nov., isolated from the root nodule of Robinia pseudoacacia in lead-zinc mine.</title>
        <authorList>
            <person name="Fan M."/>
            <person name="Lin Y."/>
        </authorList>
    </citation>
    <scope>NUCLEOTIDE SEQUENCE [LARGE SCALE GENOMIC DNA]</scope>
    <source>
        <strain evidence="2">SC-089</strain>
    </source>
</reference>
<dbReference type="Pfam" id="PF16868">
    <property type="entry name" value="NMT1_3"/>
    <property type="match status" value="1"/>
</dbReference>
<organism evidence="1 2">
    <name type="scientific">Candidimonas nitroreducens</name>
    <dbReference type="NCBI Taxonomy" id="683354"/>
    <lineage>
        <taxon>Bacteria</taxon>
        <taxon>Pseudomonadati</taxon>
        <taxon>Pseudomonadota</taxon>
        <taxon>Betaproteobacteria</taxon>
        <taxon>Burkholderiales</taxon>
        <taxon>Alcaligenaceae</taxon>
        <taxon>Candidimonas</taxon>
    </lineage>
</organism>
<name>A0A225MKY2_9BURK</name>
<dbReference type="AlphaFoldDB" id="A0A225MKY2"/>
<evidence type="ECO:0000313" key="2">
    <source>
        <dbReference type="Proteomes" id="UP000214603"/>
    </source>
</evidence>
<dbReference type="Gene3D" id="3.40.190.10">
    <property type="entry name" value="Periplasmic binding protein-like II"/>
    <property type="match status" value="2"/>
</dbReference>
<dbReference type="PANTHER" id="PTHR42941:SF1">
    <property type="entry name" value="SLL1037 PROTEIN"/>
    <property type="match status" value="1"/>
</dbReference>
<gene>
    <name evidence="1" type="ORF">CEY11_10190</name>
</gene>
<dbReference type="Proteomes" id="UP000214603">
    <property type="component" value="Unassembled WGS sequence"/>
</dbReference>
<sequence length="359" mass="38434">MASWSVFKACNRQAMLSNRALPRAAPPSTIASRRHHIMKKSCLSMQRLAALLVGGLLTTLATTAAAAPKTNLTLGSTNMTSSHFVVSNAMAQAIRAGIPGATVTHVETGASVDNIRRLARGELDLGLVATDAGIQAVSGTGFFKGKAVNDLVALYAYDVSVLNMAVTQASGVTSLAGLKGKRFNPGIHGSGAEQLTRQIFKTFDIEPQWVPGTVKDAAEAIQNRQIVGYSKYGPGHGVDATLRELMVTTPMRLLSFDKPEQDKVMHAVKGVGFTQIPNVMEGAGPVMAPSVLIVYATRKSLMDDDTAYAIAKSIYEHRDLLIQAWPHLKNFDFKQQSLAAAKLGIPVHPGALRFWESVK</sequence>